<keyword evidence="2" id="KW-1185">Reference proteome</keyword>
<evidence type="ECO:0000313" key="1">
    <source>
        <dbReference type="EMBL" id="RDY13820.1"/>
    </source>
</evidence>
<proteinExistence type="predicted"/>
<feature type="non-terminal residue" evidence="1">
    <location>
        <position position="1"/>
    </location>
</feature>
<comment type="caution">
    <text evidence="1">The sequence shown here is derived from an EMBL/GenBank/DDBJ whole genome shotgun (WGS) entry which is preliminary data.</text>
</comment>
<accession>A0A371IFN8</accession>
<evidence type="ECO:0000313" key="2">
    <source>
        <dbReference type="Proteomes" id="UP000257109"/>
    </source>
</evidence>
<dbReference type="Proteomes" id="UP000257109">
    <property type="component" value="Unassembled WGS sequence"/>
</dbReference>
<gene>
    <name evidence="1" type="ORF">CR513_01203</name>
</gene>
<dbReference type="AlphaFoldDB" id="A0A371IFN8"/>
<name>A0A371IFN8_MUCPR</name>
<protein>
    <submittedName>
        <fullName evidence="1">Uncharacterized protein</fullName>
    </submittedName>
</protein>
<reference evidence="1" key="1">
    <citation type="submission" date="2018-05" db="EMBL/GenBank/DDBJ databases">
        <title>Draft genome of Mucuna pruriens seed.</title>
        <authorList>
            <person name="Nnadi N.E."/>
            <person name="Vos R."/>
            <person name="Hasami M.H."/>
            <person name="Devisetty U.K."/>
            <person name="Aguiy J.C."/>
        </authorList>
    </citation>
    <scope>NUCLEOTIDE SEQUENCE [LARGE SCALE GENOMIC DNA]</scope>
    <source>
        <strain evidence="1">JCA_2017</strain>
    </source>
</reference>
<organism evidence="1 2">
    <name type="scientific">Mucuna pruriens</name>
    <name type="common">Velvet bean</name>
    <name type="synonym">Dolichos pruriens</name>
    <dbReference type="NCBI Taxonomy" id="157652"/>
    <lineage>
        <taxon>Eukaryota</taxon>
        <taxon>Viridiplantae</taxon>
        <taxon>Streptophyta</taxon>
        <taxon>Embryophyta</taxon>
        <taxon>Tracheophyta</taxon>
        <taxon>Spermatophyta</taxon>
        <taxon>Magnoliopsida</taxon>
        <taxon>eudicotyledons</taxon>
        <taxon>Gunneridae</taxon>
        <taxon>Pentapetalae</taxon>
        <taxon>rosids</taxon>
        <taxon>fabids</taxon>
        <taxon>Fabales</taxon>
        <taxon>Fabaceae</taxon>
        <taxon>Papilionoideae</taxon>
        <taxon>50 kb inversion clade</taxon>
        <taxon>NPAAA clade</taxon>
        <taxon>indigoferoid/millettioid clade</taxon>
        <taxon>Phaseoleae</taxon>
        <taxon>Mucuna</taxon>
    </lineage>
</organism>
<dbReference type="EMBL" id="QJKJ01000191">
    <property type="protein sequence ID" value="RDY13820.1"/>
    <property type="molecule type" value="Genomic_DNA"/>
</dbReference>
<sequence length="96" mass="10593">MCMICSKAKKNKASFYMKKCLPLGSFSCGPSHTREAYCLAWYQQDGLSVPVAFQYPEVAALFGLAPFGYFLSLGLKKYHSSSPNDALAARQNANKK</sequence>